<dbReference type="OrthoDB" id="430326at2759"/>
<evidence type="ECO:0000256" key="11">
    <source>
        <dbReference type="SAM" id="MobiDB-lite"/>
    </source>
</evidence>
<protein>
    <submittedName>
        <fullName evidence="13">Serine protease-like protein</fullName>
    </submittedName>
</protein>
<evidence type="ECO:0000313" key="13">
    <source>
        <dbReference type="EMBL" id="CBJ27427.1"/>
    </source>
</evidence>
<evidence type="ECO:0000256" key="5">
    <source>
        <dbReference type="ARBA" id="ARBA00022723"/>
    </source>
</evidence>
<dbReference type="CDD" id="cd21159">
    <property type="entry name" value="XendoU"/>
    <property type="match status" value="1"/>
</dbReference>
<dbReference type="GO" id="GO:0016829">
    <property type="term" value="F:lyase activity"/>
    <property type="evidence" value="ECO:0007669"/>
    <property type="project" value="UniProtKB-KW"/>
</dbReference>
<evidence type="ECO:0000256" key="9">
    <source>
        <dbReference type="ARBA" id="ARBA00023211"/>
    </source>
</evidence>
<keyword evidence="14" id="KW-1185">Reference proteome</keyword>
<dbReference type="GO" id="GO:0008233">
    <property type="term" value="F:peptidase activity"/>
    <property type="evidence" value="ECO:0007669"/>
    <property type="project" value="UniProtKB-KW"/>
</dbReference>
<evidence type="ECO:0000256" key="10">
    <source>
        <dbReference type="ARBA" id="ARBA00023239"/>
    </source>
</evidence>
<dbReference type="Pfam" id="PF09412">
    <property type="entry name" value="XendoU"/>
    <property type="match status" value="1"/>
</dbReference>
<evidence type="ECO:0000256" key="2">
    <source>
        <dbReference type="ARBA" id="ARBA00010168"/>
    </source>
</evidence>
<dbReference type="EMBL" id="FN649760">
    <property type="protein sequence ID" value="CBJ27427.1"/>
    <property type="molecule type" value="Genomic_DNA"/>
</dbReference>
<dbReference type="AlphaFoldDB" id="D7G618"/>
<proteinExistence type="inferred from homology"/>
<evidence type="ECO:0000259" key="12">
    <source>
        <dbReference type="PROSITE" id="PS51959"/>
    </source>
</evidence>
<reference evidence="13 14" key="1">
    <citation type="journal article" date="2010" name="Nature">
        <title>The Ectocarpus genome and the independent evolution of multicellularity in brown algae.</title>
        <authorList>
            <person name="Cock J.M."/>
            <person name="Sterck L."/>
            <person name="Rouze P."/>
            <person name="Scornet D."/>
            <person name="Allen A.E."/>
            <person name="Amoutzias G."/>
            <person name="Anthouard V."/>
            <person name="Artiguenave F."/>
            <person name="Aury J.M."/>
            <person name="Badger J.H."/>
            <person name="Beszteri B."/>
            <person name="Billiau K."/>
            <person name="Bonnet E."/>
            <person name="Bothwell J.H."/>
            <person name="Bowler C."/>
            <person name="Boyen C."/>
            <person name="Brownlee C."/>
            <person name="Carrano C.J."/>
            <person name="Charrier B."/>
            <person name="Cho G.Y."/>
            <person name="Coelho S.M."/>
            <person name="Collen J."/>
            <person name="Corre E."/>
            <person name="Da Silva C."/>
            <person name="Delage L."/>
            <person name="Delaroque N."/>
            <person name="Dittami S.M."/>
            <person name="Doulbeau S."/>
            <person name="Elias M."/>
            <person name="Farnham G."/>
            <person name="Gachon C.M."/>
            <person name="Gschloessl B."/>
            <person name="Heesch S."/>
            <person name="Jabbari K."/>
            <person name="Jubin C."/>
            <person name="Kawai H."/>
            <person name="Kimura K."/>
            <person name="Kloareg B."/>
            <person name="Kupper F.C."/>
            <person name="Lang D."/>
            <person name="Le Bail A."/>
            <person name="Leblanc C."/>
            <person name="Lerouge P."/>
            <person name="Lohr M."/>
            <person name="Lopez P.J."/>
            <person name="Martens C."/>
            <person name="Maumus F."/>
            <person name="Michel G."/>
            <person name="Miranda-Saavedra D."/>
            <person name="Morales J."/>
            <person name="Moreau H."/>
            <person name="Motomura T."/>
            <person name="Nagasato C."/>
            <person name="Napoli C.A."/>
            <person name="Nelson D.R."/>
            <person name="Nyvall-Collen P."/>
            <person name="Peters A.F."/>
            <person name="Pommier C."/>
            <person name="Potin P."/>
            <person name="Poulain J."/>
            <person name="Quesneville H."/>
            <person name="Read B."/>
            <person name="Rensing S.A."/>
            <person name="Ritter A."/>
            <person name="Rousvoal S."/>
            <person name="Samanta M."/>
            <person name="Samson G."/>
            <person name="Schroeder D.C."/>
            <person name="Segurens B."/>
            <person name="Strittmatter M."/>
            <person name="Tonon T."/>
            <person name="Tregear J.W."/>
            <person name="Valentin K."/>
            <person name="von Dassow P."/>
            <person name="Yamagishi T."/>
            <person name="Van de Peer Y."/>
            <person name="Wincker P."/>
        </authorList>
    </citation>
    <scope>NUCLEOTIDE SEQUENCE [LARGE SCALE GENOMIC DNA]</scope>
    <source>
        <strain evidence="14">Ec32 / CCAP1310/4</strain>
    </source>
</reference>
<evidence type="ECO:0000256" key="1">
    <source>
        <dbReference type="ARBA" id="ARBA00001936"/>
    </source>
</evidence>
<dbReference type="GO" id="GO:0046872">
    <property type="term" value="F:metal ion binding"/>
    <property type="evidence" value="ECO:0007669"/>
    <property type="project" value="UniProtKB-KW"/>
</dbReference>
<dbReference type="eggNOG" id="KOG2849">
    <property type="taxonomic scope" value="Eukaryota"/>
</dbReference>
<keyword evidence="7" id="KW-0378">Hydrolase</keyword>
<dbReference type="InParanoid" id="D7G618"/>
<dbReference type="InterPro" id="IPR018998">
    <property type="entry name" value="EndoU_C"/>
</dbReference>
<dbReference type="SUPFAM" id="SSF142877">
    <property type="entry name" value="EndoU-like"/>
    <property type="match status" value="1"/>
</dbReference>
<name>D7G618_ECTSI</name>
<evidence type="ECO:0000256" key="4">
    <source>
        <dbReference type="ARBA" id="ARBA00022722"/>
    </source>
</evidence>
<dbReference type="InterPro" id="IPR037227">
    <property type="entry name" value="EndoU-like"/>
</dbReference>
<organism evidence="13 14">
    <name type="scientific">Ectocarpus siliculosus</name>
    <name type="common">Brown alga</name>
    <name type="synonym">Conferva siliculosa</name>
    <dbReference type="NCBI Taxonomy" id="2880"/>
    <lineage>
        <taxon>Eukaryota</taxon>
        <taxon>Sar</taxon>
        <taxon>Stramenopiles</taxon>
        <taxon>Ochrophyta</taxon>
        <taxon>PX clade</taxon>
        <taxon>Phaeophyceae</taxon>
        <taxon>Ectocarpales</taxon>
        <taxon>Ectocarpaceae</taxon>
        <taxon>Ectocarpus</taxon>
    </lineage>
</organism>
<dbReference type="GO" id="GO:0004521">
    <property type="term" value="F:RNA endonuclease activity"/>
    <property type="evidence" value="ECO:0007669"/>
    <property type="project" value="InterPro"/>
</dbReference>
<keyword evidence="8" id="KW-0694">RNA-binding</keyword>
<feature type="region of interest" description="Disordered" evidence="11">
    <location>
        <begin position="141"/>
        <end position="163"/>
    </location>
</feature>
<gene>
    <name evidence="13" type="ORF">Esi_0071_0026</name>
</gene>
<dbReference type="GO" id="GO:0003723">
    <property type="term" value="F:RNA binding"/>
    <property type="evidence" value="ECO:0007669"/>
    <property type="project" value="UniProtKB-KW"/>
</dbReference>
<comment type="subunit">
    <text evidence="3">Monomer.</text>
</comment>
<dbReference type="PROSITE" id="PS51959">
    <property type="entry name" value="ENDOU"/>
    <property type="match status" value="1"/>
</dbReference>
<keyword evidence="10" id="KW-0456">Lyase</keyword>
<dbReference type="Proteomes" id="UP000002630">
    <property type="component" value="Unassembled WGS sequence"/>
</dbReference>
<keyword evidence="4" id="KW-0540">Nuclease</keyword>
<dbReference type="PANTHER" id="PTHR12439">
    <property type="entry name" value="PLACENTAL PROTEIN 11-RELATED"/>
    <property type="match status" value="1"/>
</dbReference>
<dbReference type="GO" id="GO:0006508">
    <property type="term" value="P:proteolysis"/>
    <property type="evidence" value="ECO:0007669"/>
    <property type="project" value="UniProtKB-KW"/>
</dbReference>
<evidence type="ECO:0000256" key="8">
    <source>
        <dbReference type="ARBA" id="ARBA00022884"/>
    </source>
</evidence>
<evidence type="ECO:0000256" key="3">
    <source>
        <dbReference type="ARBA" id="ARBA00011245"/>
    </source>
</evidence>
<evidence type="ECO:0000313" key="14">
    <source>
        <dbReference type="Proteomes" id="UP000002630"/>
    </source>
</evidence>
<dbReference type="PANTHER" id="PTHR12439:SF11">
    <property type="entry name" value="URIDYLATE-SPECIFIC ENDORIBONUCLEASE"/>
    <property type="match status" value="1"/>
</dbReference>
<keyword evidence="5" id="KW-0479">Metal-binding</keyword>
<feature type="compositionally biased region" description="Low complexity" evidence="11">
    <location>
        <begin position="149"/>
        <end position="162"/>
    </location>
</feature>
<keyword evidence="6" id="KW-0255">Endonuclease</keyword>
<sequence>MESLRHLLKNKVGFVASPEHDGNPPTDEQLASFLRNLTTETGLALRGTPPGVREVVREKFAEAGWDVRSNTATRDEPPTVDELQAFLEGTIEALETFDPPVEPTEEELEDPALACQRLWDLDTNRLTPEVRTSIRSACRAGRSLTKRGTTPATPSSPTSRTASFEKPTYSAFLKLLDNYTAAVGTGEVVTGEERQETVDFIEAIMATPCMRYAHAYLVSKGQAPESETDFKNLLHQTWFAMYSRSRGSDDSSGFEHVFVGESKRGEITGLHNWIQVYSEEKSGRLDYMGYIFPRKRGYEDTPAETEQLVTVQFEWNGELKEISSSFVGVSPEFEIALYTLLFLLDQEKTIVDCGPYRVQVTTYIFREDGKNYIGSAFPGEA</sequence>
<comment type="similarity">
    <text evidence="2">Belongs to the ENDOU family.</text>
</comment>
<evidence type="ECO:0000256" key="7">
    <source>
        <dbReference type="ARBA" id="ARBA00022801"/>
    </source>
</evidence>
<comment type="cofactor">
    <cofactor evidence="1">
        <name>Mn(2+)</name>
        <dbReference type="ChEBI" id="CHEBI:29035"/>
    </cofactor>
</comment>
<evidence type="ECO:0000256" key="6">
    <source>
        <dbReference type="ARBA" id="ARBA00022759"/>
    </source>
</evidence>
<feature type="domain" description="EndoU" evidence="12">
    <location>
        <begin position="107"/>
        <end position="381"/>
    </location>
</feature>
<accession>D7G618</accession>
<keyword evidence="9" id="KW-0464">Manganese</keyword>
<dbReference type="InterPro" id="IPR039787">
    <property type="entry name" value="ENDOU"/>
</dbReference>